<proteinExistence type="predicted"/>
<keyword evidence="2" id="KW-0812">Transmembrane</keyword>
<dbReference type="EMBL" id="SRKZ01000002">
    <property type="protein sequence ID" value="TGD81772.1"/>
    <property type="molecule type" value="Genomic_DNA"/>
</dbReference>
<sequence length="135" mass="14119">MSSSAAVVAYTAPAASVTLTAARRSEPKPSVPQTKALSRSGRPRLAHRLLLTTSHSLLPKSAAASKPRGAAVHETRHLLLGIAVVAVGVVTGLLLGGWLGLGVGALIVILGYYFLGMAFGGEHAWLEVFQEFFNM</sequence>
<keyword evidence="2" id="KW-0472">Membrane</keyword>
<feature type="region of interest" description="Disordered" evidence="1">
    <location>
        <begin position="22"/>
        <end position="41"/>
    </location>
</feature>
<feature type="transmembrane region" description="Helical" evidence="2">
    <location>
        <begin position="105"/>
        <end position="126"/>
    </location>
</feature>
<protein>
    <submittedName>
        <fullName evidence="3">Uncharacterized protein</fullName>
    </submittedName>
</protein>
<organism evidence="3 4">
    <name type="scientific">Hymenobacter wooponensis</name>
    <dbReference type="NCBI Taxonomy" id="1525360"/>
    <lineage>
        <taxon>Bacteria</taxon>
        <taxon>Pseudomonadati</taxon>
        <taxon>Bacteroidota</taxon>
        <taxon>Cytophagia</taxon>
        <taxon>Cytophagales</taxon>
        <taxon>Hymenobacteraceae</taxon>
        <taxon>Hymenobacter</taxon>
    </lineage>
</organism>
<comment type="caution">
    <text evidence="3">The sequence shown here is derived from an EMBL/GenBank/DDBJ whole genome shotgun (WGS) entry which is preliminary data.</text>
</comment>
<keyword evidence="4" id="KW-1185">Reference proteome</keyword>
<keyword evidence="2" id="KW-1133">Transmembrane helix</keyword>
<dbReference type="Proteomes" id="UP000298284">
    <property type="component" value="Unassembled WGS sequence"/>
</dbReference>
<gene>
    <name evidence="3" type="ORF">EU557_09565</name>
</gene>
<evidence type="ECO:0000256" key="1">
    <source>
        <dbReference type="SAM" id="MobiDB-lite"/>
    </source>
</evidence>
<reference evidence="3 4" key="1">
    <citation type="submission" date="2019-04" db="EMBL/GenBank/DDBJ databases">
        <authorList>
            <person name="Feng G."/>
            <person name="Zhang J."/>
            <person name="Zhu H."/>
        </authorList>
    </citation>
    <scope>NUCLEOTIDE SEQUENCE [LARGE SCALE GENOMIC DNA]</scope>
    <source>
        <strain evidence="3 4">JCM 19491</strain>
    </source>
</reference>
<feature type="transmembrane region" description="Helical" evidence="2">
    <location>
        <begin position="78"/>
        <end position="99"/>
    </location>
</feature>
<evidence type="ECO:0000313" key="4">
    <source>
        <dbReference type="Proteomes" id="UP000298284"/>
    </source>
</evidence>
<accession>A0A4Z0MPG5</accession>
<evidence type="ECO:0000313" key="3">
    <source>
        <dbReference type="EMBL" id="TGD81772.1"/>
    </source>
</evidence>
<evidence type="ECO:0000256" key="2">
    <source>
        <dbReference type="SAM" id="Phobius"/>
    </source>
</evidence>
<dbReference type="AlphaFoldDB" id="A0A4Z0MPG5"/>
<name>A0A4Z0MPG5_9BACT</name>